<evidence type="ECO:0000256" key="1">
    <source>
        <dbReference type="SAM" id="Coils"/>
    </source>
</evidence>
<dbReference type="AlphaFoldDB" id="X6LQJ1"/>
<evidence type="ECO:0008006" key="4">
    <source>
        <dbReference type="Google" id="ProtNLM"/>
    </source>
</evidence>
<dbReference type="Proteomes" id="UP000023152">
    <property type="component" value="Unassembled WGS sequence"/>
</dbReference>
<gene>
    <name evidence="2" type="ORF">RFI_33230</name>
</gene>
<sequence>VNNPTIRYEEEKKEWERQKTKGLEVIQSLQRKNTELEQQLMALSMEAQKHKEDEHRWQQERAAGYELMASLQQKLQSFEKDKKDVIIPPINEFVQNPHDTILELTNEVEQSHFTVGNLQETVDRLGTENKRLWKEIMTLRDRRDEKLLQQGQMSYDPSYLHLNGMLFSAVRANDN</sequence>
<reference evidence="2 3" key="1">
    <citation type="journal article" date="2013" name="Curr. Biol.">
        <title>The Genome of the Foraminiferan Reticulomyxa filosa.</title>
        <authorList>
            <person name="Glockner G."/>
            <person name="Hulsmann N."/>
            <person name="Schleicher M."/>
            <person name="Noegel A.A."/>
            <person name="Eichinger L."/>
            <person name="Gallinger C."/>
            <person name="Pawlowski J."/>
            <person name="Sierra R."/>
            <person name="Euteneuer U."/>
            <person name="Pillet L."/>
            <person name="Moustafa A."/>
            <person name="Platzer M."/>
            <person name="Groth M."/>
            <person name="Szafranski K."/>
            <person name="Schliwa M."/>
        </authorList>
    </citation>
    <scope>NUCLEOTIDE SEQUENCE [LARGE SCALE GENOMIC DNA]</scope>
</reference>
<feature type="non-terminal residue" evidence="2">
    <location>
        <position position="175"/>
    </location>
</feature>
<keyword evidence="3" id="KW-1185">Reference proteome</keyword>
<evidence type="ECO:0000313" key="3">
    <source>
        <dbReference type="Proteomes" id="UP000023152"/>
    </source>
</evidence>
<protein>
    <recommendedName>
        <fullName evidence="4">Viral A-type inclusion protein</fullName>
    </recommendedName>
</protein>
<proteinExistence type="predicted"/>
<dbReference type="EMBL" id="ASPP01029906">
    <property type="protein sequence ID" value="ETO04168.1"/>
    <property type="molecule type" value="Genomic_DNA"/>
</dbReference>
<keyword evidence="1" id="KW-0175">Coiled coil</keyword>
<name>X6LQJ1_RETFI</name>
<feature type="coiled-coil region" evidence="1">
    <location>
        <begin position="19"/>
        <end position="53"/>
    </location>
</feature>
<comment type="caution">
    <text evidence="2">The sequence shown here is derived from an EMBL/GenBank/DDBJ whole genome shotgun (WGS) entry which is preliminary data.</text>
</comment>
<evidence type="ECO:0000313" key="2">
    <source>
        <dbReference type="EMBL" id="ETO04168.1"/>
    </source>
</evidence>
<feature type="non-terminal residue" evidence="2">
    <location>
        <position position="1"/>
    </location>
</feature>
<accession>X6LQJ1</accession>
<organism evidence="2 3">
    <name type="scientific">Reticulomyxa filosa</name>
    <dbReference type="NCBI Taxonomy" id="46433"/>
    <lineage>
        <taxon>Eukaryota</taxon>
        <taxon>Sar</taxon>
        <taxon>Rhizaria</taxon>
        <taxon>Retaria</taxon>
        <taxon>Foraminifera</taxon>
        <taxon>Monothalamids</taxon>
        <taxon>Reticulomyxidae</taxon>
        <taxon>Reticulomyxa</taxon>
    </lineage>
</organism>